<dbReference type="KEGG" id="ovi:T265_03242"/>
<evidence type="ECO:0000313" key="1">
    <source>
        <dbReference type="EMBL" id="KER30293.1"/>
    </source>
</evidence>
<evidence type="ECO:0000313" key="2">
    <source>
        <dbReference type="Proteomes" id="UP000054324"/>
    </source>
</evidence>
<dbReference type="CTD" id="20317429"/>
<proteinExistence type="predicted"/>
<gene>
    <name evidence="1" type="ORF">T265_03242</name>
</gene>
<reference evidence="1 2" key="1">
    <citation type="submission" date="2013-11" db="EMBL/GenBank/DDBJ databases">
        <title>Opisthorchis viverrini - life in the bile duct.</title>
        <authorList>
            <person name="Young N.D."/>
            <person name="Nagarajan N."/>
            <person name="Lin S.J."/>
            <person name="Korhonen P.K."/>
            <person name="Jex A.R."/>
            <person name="Hall R.S."/>
            <person name="Safavi-Hemami H."/>
            <person name="Kaewkong W."/>
            <person name="Bertrand D."/>
            <person name="Gao S."/>
            <person name="Seet Q."/>
            <person name="Wongkham S."/>
            <person name="Teh B.T."/>
            <person name="Wongkham C."/>
            <person name="Intapan P.M."/>
            <person name="Maleewong W."/>
            <person name="Yang X."/>
            <person name="Hu M."/>
            <person name="Wang Z."/>
            <person name="Hofmann A."/>
            <person name="Sternberg P.W."/>
            <person name="Tan P."/>
            <person name="Wang J."/>
            <person name="Gasser R.B."/>
        </authorList>
    </citation>
    <scope>NUCLEOTIDE SEQUENCE [LARGE SCALE GENOMIC DNA]</scope>
</reference>
<keyword evidence="2" id="KW-1185">Reference proteome</keyword>
<dbReference type="AlphaFoldDB" id="A0A074ZS91"/>
<organism evidence="1 2">
    <name type="scientific">Opisthorchis viverrini</name>
    <name type="common">Southeast Asian liver fluke</name>
    <dbReference type="NCBI Taxonomy" id="6198"/>
    <lineage>
        <taxon>Eukaryota</taxon>
        <taxon>Metazoa</taxon>
        <taxon>Spiralia</taxon>
        <taxon>Lophotrochozoa</taxon>
        <taxon>Platyhelminthes</taxon>
        <taxon>Trematoda</taxon>
        <taxon>Digenea</taxon>
        <taxon>Opisthorchiida</taxon>
        <taxon>Opisthorchiata</taxon>
        <taxon>Opisthorchiidae</taxon>
        <taxon>Opisthorchis</taxon>
    </lineage>
</organism>
<protein>
    <submittedName>
        <fullName evidence="1">Uncharacterized protein</fullName>
    </submittedName>
</protein>
<dbReference type="Proteomes" id="UP000054324">
    <property type="component" value="Unassembled WGS sequence"/>
</dbReference>
<sequence length="403" mass="46024">MWKDAEVDGTCEPRAGSPVPDRMVKAFELEYDSFSSGILFRLAKETRQNEADIRSEVFGPFADPVDADHWPGRPNWVSGWPRKQGGTRPIYGRRFLVPLRILWMWIIGRVAQTGYRRSSRLGKMKGWDEIGKSRPSEKRQHRFILLRSCPDSRRHCAATPVTVHSAQGQPFLGDMIWAKWVFLHDTVKELQHRGHRKRTIRAASSKLSHPRIFISLLPIMAFASSTRVPVRRKVCKSKGPIRNIVRTNMIMQRDRELKMDPWLTRETTVRETSNSSIQTDVVEVGLCSPDIPLVFLGPVALIEDLLLSKGSVIVKVHFAIHAQDCSTEEAKRQCVKERGGSDGQRRQTDVLINTKDTEQNDYAEAVENKTHHYRLSSRSEPVKLAFPSKTITKDAQRLKPGRM</sequence>
<name>A0A074ZS91_OPIVI</name>
<accession>A0A074ZS91</accession>
<dbReference type="GeneID" id="20317429"/>
<dbReference type="EMBL" id="KL596663">
    <property type="protein sequence ID" value="KER30293.1"/>
    <property type="molecule type" value="Genomic_DNA"/>
</dbReference>
<dbReference type="RefSeq" id="XP_009165939.1">
    <property type="nucleotide sequence ID" value="XM_009167675.1"/>
</dbReference>